<dbReference type="KEGG" id="vg:29125261"/>
<name>A0A127AW92_9CAUD</name>
<reference evidence="2 3" key="1">
    <citation type="submission" date="2015-08" db="EMBL/GenBank/DDBJ databases">
        <authorList>
            <person name="Babu N.S."/>
            <person name="Beckwith C.J."/>
            <person name="Beseler K.G."/>
            <person name="Brison A."/>
            <person name="Carone J.V."/>
            <person name="Caskin T.P."/>
            <person name="Diamond M."/>
            <person name="Durham M.E."/>
            <person name="Foxe J.M."/>
            <person name="Go M."/>
            <person name="Henderson B.A."/>
            <person name="Jones I.B."/>
            <person name="McGettigan J.A."/>
            <person name="Micheletti S.J."/>
            <person name="Nasrallah M.E."/>
            <person name="Ortiz D."/>
            <person name="Piller C.R."/>
            <person name="Privatt S.R."/>
            <person name="Schneider S.L."/>
            <person name="Sharp S."/>
            <person name="Smith T.C."/>
            <person name="Stanton J.D."/>
            <person name="Ullery H.E."/>
            <person name="Wilson R.J."/>
            <person name="Serrano M.G."/>
            <person name="Buck G."/>
            <person name="Lee V."/>
            <person name="Wang Y."/>
            <person name="Carvalho R."/>
            <person name="Voegtly L."/>
            <person name="Shi R."/>
            <person name="Duckworth R."/>
            <person name="Johnson A."/>
            <person name="Loviza R."/>
            <person name="Walstead R."/>
            <person name="Shah Z."/>
            <person name="Kiflezghi M."/>
            <person name="Wade K."/>
            <person name="Ball S.L."/>
            <person name="Bradley K.W."/>
            <person name="Asai D.J."/>
            <person name="Bowman C.A."/>
            <person name="Russell D.A."/>
            <person name="Pope W.H."/>
            <person name="Jacobs-Sera D."/>
            <person name="Hendrix R.W."/>
            <person name="Hatfull G.F."/>
        </authorList>
    </citation>
    <scope>NUCLEOTIDE SEQUENCE [LARGE SCALE GENOMIC DNA]</scope>
</reference>
<sequence>MSNMFDLSNVLNSAQQVKEQKDQQQKNNGNRRKLIYPADGTVRMKLLFNPKSGIALRKIGRHHVQGVKVPCLELFGKECPICKTLTNIKNVKGNDLWEFKRKERGLSYAQYIDDNYNRPPNEKPENIPTQGETIIAMYPWSVYRDLQSIIAEAGANAASILATNHGKIIKITRTRGKNNRVEYRVELDAFGEYQTAPTDEEYMKVLNELPNLNDEIVPSELTEDIMNSVKEVDRKLNEAYLSPAVLGGGNNQGVGNLGQFVGGTGDQGGNLPQWAQGQAQGMPNQFQQPGMNPQFQQPNPNQFAQNPNQFQQPNMGQGGQFNQQGQFDPNQGQFNQNQGQFNPNQGQFNQGQFNQNQGQFNQQANVQQPGFTQNQQFSTPSVDNQQGMNPNQQMGNPTDQQANQGMNQTQTQQPDFSQSTPSSDSVGGQAPSTDSNPVDPSAPRADGKPGCFGKHGSVDANQCLICPFEVECTGVTN</sequence>
<feature type="compositionally biased region" description="Gly residues" evidence="1">
    <location>
        <begin position="257"/>
        <end position="268"/>
    </location>
</feature>
<feature type="compositionally biased region" description="Low complexity" evidence="1">
    <location>
        <begin position="283"/>
        <end position="353"/>
    </location>
</feature>
<evidence type="ECO:0000256" key="1">
    <source>
        <dbReference type="SAM" id="MobiDB-lite"/>
    </source>
</evidence>
<feature type="compositionally biased region" description="Polar residues" evidence="1">
    <location>
        <begin position="273"/>
        <end position="282"/>
    </location>
</feature>
<dbReference type="GeneID" id="29125261"/>
<feature type="compositionally biased region" description="Polar residues" evidence="1">
    <location>
        <begin position="398"/>
        <end position="438"/>
    </location>
</feature>
<feature type="compositionally biased region" description="Low complexity" evidence="1">
    <location>
        <begin position="384"/>
        <end position="397"/>
    </location>
</feature>
<feature type="region of interest" description="Disordered" evidence="1">
    <location>
        <begin position="257"/>
        <end position="353"/>
    </location>
</feature>
<evidence type="ECO:0000313" key="3">
    <source>
        <dbReference type="Proteomes" id="UP000203261"/>
    </source>
</evidence>
<dbReference type="Proteomes" id="UP000203261">
    <property type="component" value="Segment"/>
</dbReference>
<accession>A0A127AW92</accession>
<evidence type="ECO:0000313" key="2">
    <source>
        <dbReference type="EMBL" id="AMM44892.1"/>
    </source>
</evidence>
<feature type="compositionally biased region" description="Polar residues" evidence="1">
    <location>
        <begin position="372"/>
        <end position="383"/>
    </location>
</feature>
<organism evidence="2 3">
    <name type="scientific">Bacillus phage SP-15</name>
    <dbReference type="NCBI Taxonomy" id="1792032"/>
    <lineage>
        <taxon>Viruses</taxon>
        <taxon>Duplodnaviria</taxon>
        <taxon>Heunggongvirae</taxon>
        <taxon>Uroviricota</taxon>
        <taxon>Caudoviricetes</taxon>
        <taxon>Thornevirus</taxon>
        <taxon>Thornevirus SP15</taxon>
    </lineage>
</organism>
<dbReference type="EMBL" id="KT624200">
    <property type="protein sequence ID" value="AMM44892.1"/>
    <property type="molecule type" value="Genomic_DNA"/>
</dbReference>
<protein>
    <submittedName>
        <fullName evidence="2">Uncharacterized protein</fullName>
    </submittedName>
</protein>
<proteinExistence type="predicted"/>
<feature type="region of interest" description="Disordered" evidence="1">
    <location>
        <begin position="372"/>
        <end position="454"/>
    </location>
</feature>
<keyword evidence="3" id="KW-1185">Reference proteome</keyword>
<dbReference type="RefSeq" id="YP_009302481.1">
    <property type="nucleotide sequence ID" value="NC_031245.1"/>
</dbReference>
<gene>
    <name evidence="2" type="ORF">SP15_093</name>
</gene>